<proteinExistence type="predicted"/>
<reference evidence="4" key="1">
    <citation type="journal article" date="2019" name="Sci. Rep.">
        <title>Draft genome of Tanacetum cinerariifolium, the natural source of mosquito coil.</title>
        <authorList>
            <person name="Yamashiro T."/>
            <person name="Shiraishi A."/>
            <person name="Satake H."/>
            <person name="Nakayama K."/>
        </authorList>
    </citation>
    <scope>NUCLEOTIDE SEQUENCE</scope>
</reference>
<dbReference type="InterPro" id="IPR025724">
    <property type="entry name" value="GAG-pre-integrase_dom"/>
</dbReference>
<evidence type="ECO:0000313" key="4">
    <source>
        <dbReference type="EMBL" id="GEU53455.1"/>
    </source>
</evidence>
<dbReference type="InterPro" id="IPR013103">
    <property type="entry name" value="RVT_2"/>
</dbReference>
<dbReference type="Pfam" id="PF13976">
    <property type="entry name" value="gag_pre-integrs"/>
    <property type="match status" value="1"/>
</dbReference>
<accession>A0A6L2KZP1</accession>
<gene>
    <name evidence="4" type="ORF">Tci_025433</name>
</gene>
<sequence>MHNNIMAAGLRDRPPMLATGRYAQWQSRFLRYIDRRPNGDALRKFILQAIETILNMSPENKAHYESKKKAIHLLLTRIGDEIYSTVDSCKTAHEISNAPTKHKGKEIAKPITSLFESASEEDSDPKQAQKDKDMLKNLALIAKYFKKLYKLTNNSLKTSLNSRNKNVDTSLRYVKDNQTGKPKRMKDSTYRKEKMLMCKQAEKCVPLQAEQFDWLADTDKEINEQELKAHYGFMAKIQEVLPQESILMLNHWNSNTCIVEKIDSNVIPDSPDMCDNDIQNDQNAVECDDERVALANLIANLKLDIVQLILIIVDSGCTKHMTGNLKLLCNFVEKYLGIVRFGNDQFASVIGYGDLVAFLKSTCFVRDLQGNVLFTSNRGSDLYTISLQEMSSSTPICLMAKASPTQAWLWHLRLTHLNFDYINLLSKKDVMIGLPKLKYFNDQLCSSCVAEAISIACYTQNRSIIILTREKMVYHIINDRKPLIRHLHIFSCNCYLTRDGENLDKMKEKRDSCILEEGIDFEESFASVSRLEAIWIFIAYALHKSFPIYQMDVKTVFLNGLLKEEVYVTQPDGFVDPGHPEKVYCLRKALYGLSKLQEPEYQLADMFTKALPKDRFQFLVKEIGMRYLTPAELEVLVNESA</sequence>
<feature type="domain" description="Reverse transcriptase Ty1/copia-type" evidence="1">
    <location>
        <begin position="518"/>
        <end position="625"/>
    </location>
</feature>
<comment type="caution">
    <text evidence="4">The sequence shown here is derived from an EMBL/GenBank/DDBJ whole genome shotgun (WGS) entry which is preliminary data.</text>
</comment>
<dbReference type="Pfam" id="PF07727">
    <property type="entry name" value="RVT_2"/>
    <property type="match status" value="1"/>
</dbReference>
<dbReference type="AlphaFoldDB" id="A0A6L2KZP1"/>
<evidence type="ECO:0000259" key="2">
    <source>
        <dbReference type="Pfam" id="PF13976"/>
    </source>
</evidence>
<organism evidence="4">
    <name type="scientific">Tanacetum cinerariifolium</name>
    <name type="common">Dalmatian daisy</name>
    <name type="synonym">Chrysanthemum cinerariifolium</name>
    <dbReference type="NCBI Taxonomy" id="118510"/>
    <lineage>
        <taxon>Eukaryota</taxon>
        <taxon>Viridiplantae</taxon>
        <taxon>Streptophyta</taxon>
        <taxon>Embryophyta</taxon>
        <taxon>Tracheophyta</taxon>
        <taxon>Spermatophyta</taxon>
        <taxon>Magnoliopsida</taxon>
        <taxon>eudicotyledons</taxon>
        <taxon>Gunneridae</taxon>
        <taxon>Pentapetalae</taxon>
        <taxon>asterids</taxon>
        <taxon>campanulids</taxon>
        <taxon>Asterales</taxon>
        <taxon>Asteraceae</taxon>
        <taxon>Asteroideae</taxon>
        <taxon>Anthemideae</taxon>
        <taxon>Anthemidinae</taxon>
        <taxon>Tanacetum</taxon>
    </lineage>
</organism>
<protein>
    <submittedName>
        <fullName evidence="4">Retrovirus-related Pol polyprotein from transposon TNT 1-94</fullName>
    </submittedName>
</protein>
<feature type="domain" description="Retrovirus-related Pol polyprotein from transposon TNT 1-94-like beta-barrel" evidence="3">
    <location>
        <begin position="312"/>
        <end position="362"/>
    </location>
</feature>
<evidence type="ECO:0000259" key="1">
    <source>
        <dbReference type="Pfam" id="PF07727"/>
    </source>
</evidence>
<evidence type="ECO:0000259" key="3">
    <source>
        <dbReference type="Pfam" id="PF22936"/>
    </source>
</evidence>
<name>A0A6L2KZP1_TANCI</name>
<dbReference type="EMBL" id="BKCJ010003176">
    <property type="protein sequence ID" value="GEU53455.1"/>
    <property type="molecule type" value="Genomic_DNA"/>
</dbReference>
<dbReference type="Pfam" id="PF22936">
    <property type="entry name" value="Pol_BBD"/>
    <property type="match status" value="1"/>
</dbReference>
<feature type="domain" description="GAG-pre-integrase" evidence="2">
    <location>
        <begin position="381"/>
        <end position="450"/>
    </location>
</feature>
<dbReference type="InterPro" id="IPR054722">
    <property type="entry name" value="PolX-like_BBD"/>
</dbReference>